<feature type="coiled-coil region" evidence="1">
    <location>
        <begin position="51"/>
        <end position="85"/>
    </location>
</feature>
<sequence>MSKKSPGRHSSAPGNITLVKGTFAPSEAADVLLTLINDKIKFHSIQILNLREGSEDDIANSEERIKALRTAKAEITKMVVEARNKDLVLEINSSINIQMRPRPVDKEINH</sequence>
<proteinExistence type="predicted"/>
<protein>
    <submittedName>
        <fullName evidence="2">Uncharacterized protein</fullName>
    </submittedName>
</protein>
<dbReference type="Proteomes" id="UP001207116">
    <property type="component" value="Unassembled WGS sequence"/>
</dbReference>
<name>A0AAE3SMF9_9FLAO</name>
<organism evidence="2 3">
    <name type="scientific">Lentiprolixibacter aurantiacus</name>
    <dbReference type="NCBI Taxonomy" id="2993939"/>
    <lineage>
        <taxon>Bacteria</taxon>
        <taxon>Pseudomonadati</taxon>
        <taxon>Bacteroidota</taxon>
        <taxon>Flavobacteriia</taxon>
        <taxon>Flavobacteriales</taxon>
        <taxon>Flavobacteriaceae</taxon>
        <taxon>Lentiprolixibacter</taxon>
    </lineage>
</organism>
<evidence type="ECO:0000313" key="3">
    <source>
        <dbReference type="Proteomes" id="UP001207116"/>
    </source>
</evidence>
<dbReference type="AlphaFoldDB" id="A0AAE3SMF9"/>
<keyword evidence="3" id="KW-1185">Reference proteome</keyword>
<keyword evidence="1" id="KW-0175">Coiled coil</keyword>
<dbReference type="EMBL" id="JAPFQP010000001">
    <property type="protein sequence ID" value="MCX2718246.1"/>
    <property type="molecule type" value="Genomic_DNA"/>
</dbReference>
<evidence type="ECO:0000256" key="1">
    <source>
        <dbReference type="SAM" id="Coils"/>
    </source>
</evidence>
<accession>A0AAE3SMF9</accession>
<comment type="caution">
    <text evidence="2">The sequence shown here is derived from an EMBL/GenBank/DDBJ whole genome shotgun (WGS) entry which is preliminary data.</text>
</comment>
<dbReference type="RefSeq" id="WP_266010240.1">
    <property type="nucleotide sequence ID" value="NZ_JAPFQP010000001.1"/>
</dbReference>
<evidence type="ECO:0000313" key="2">
    <source>
        <dbReference type="EMBL" id="MCX2718246.1"/>
    </source>
</evidence>
<reference evidence="2" key="1">
    <citation type="submission" date="2022-11" db="EMBL/GenBank/DDBJ databases">
        <title>The characterization of three novel Bacteroidetes species and genomic analysis of their roles in tidal elemental geochemical cycles.</title>
        <authorList>
            <person name="Ma K.-J."/>
        </authorList>
    </citation>
    <scope>NUCLEOTIDE SEQUENCE</scope>
    <source>
        <strain evidence="2">M415</strain>
    </source>
</reference>
<gene>
    <name evidence="2" type="ORF">OO016_01410</name>
</gene>